<dbReference type="PANTHER" id="PTHR43531:SF14">
    <property type="entry name" value="METHYL-ACCEPTING CHEMOTAXIS PROTEIN I-RELATED"/>
    <property type="match status" value="1"/>
</dbReference>
<dbReference type="SMART" id="SM00283">
    <property type="entry name" value="MA"/>
    <property type="match status" value="1"/>
</dbReference>
<dbReference type="CDD" id="cd11386">
    <property type="entry name" value="MCP_signal"/>
    <property type="match status" value="1"/>
</dbReference>
<dbReference type="Pfam" id="PF00672">
    <property type="entry name" value="HAMP"/>
    <property type="match status" value="1"/>
</dbReference>
<evidence type="ECO:0000313" key="17">
    <source>
        <dbReference type="Proteomes" id="UP001306592"/>
    </source>
</evidence>
<dbReference type="Proteomes" id="UP001306592">
    <property type="component" value="Unassembled WGS sequence"/>
</dbReference>
<organism evidence="16 17">
    <name type="scientific">Erwinia aphidicola</name>
    <dbReference type="NCBI Taxonomy" id="68334"/>
    <lineage>
        <taxon>Bacteria</taxon>
        <taxon>Pseudomonadati</taxon>
        <taxon>Pseudomonadota</taxon>
        <taxon>Gammaproteobacteria</taxon>
        <taxon>Enterobacterales</taxon>
        <taxon>Erwiniaceae</taxon>
        <taxon>Erwinia</taxon>
    </lineage>
</organism>
<reference evidence="16 17" key="1">
    <citation type="submission" date="2024-02" db="EMBL/GenBank/DDBJ databases">
        <title>First report Erwinia aphidicola in onion in Chile.</title>
        <authorList>
            <person name="Valenzuela M."/>
            <person name="Pena M."/>
            <person name="Dutta B."/>
        </authorList>
    </citation>
    <scope>NUCLEOTIDE SEQUENCE [LARGE SCALE GENOMIC DNA]</scope>
    <source>
        <strain evidence="16 17">QCJ3A</strain>
    </source>
</reference>
<protein>
    <submittedName>
        <fullName evidence="16">Methyl-accepting chemotaxis protein</fullName>
    </submittedName>
</protein>
<evidence type="ECO:0000259" key="14">
    <source>
        <dbReference type="PROSITE" id="PS50111"/>
    </source>
</evidence>
<evidence type="ECO:0000256" key="2">
    <source>
        <dbReference type="ARBA" id="ARBA00022475"/>
    </source>
</evidence>
<evidence type="ECO:0000256" key="7">
    <source>
        <dbReference type="ARBA" id="ARBA00022989"/>
    </source>
</evidence>
<feature type="transmembrane region" description="Helical" evidence="13">
    <location>
        <begin position="186"/>
        <end position="208"/>
    </location>
</feature>
<dbReference type="Gene3D" id="1.10.287.950">
    <property type="entry name" value="Methyl-accepting chemotaxis protein"/>
    <property type="match status" value="1"/>
</dbReference>
<feature type="domain" description="HAMP" evidence="15">
    <location>
        <begin position="210"/>
        <end position="262"/>
    </location>
</feature>
<proteinExistence type="inferred from homology"/>
<comment type="subcellular location">
    <subcellularLocation>
        <location evidence="1">Cell inner membrane</location>
        <topology evidence="1">Multi-pass membrane protein</topology>
    </subcellularLocation>
</comment>
<accession>A0ABU8DLN9</accession>
<name>A0ABU8DLN9_ERWAP</name>
<evidence type="ECO:0000256" key="4">
    <source>
        <dbReference type="ARBA" id="ARBA00022500"/>
    </source>
</evidence>
<keyword evidence="2" id="KW-1003">Cell membrane</keyword>
<dbReference type="InterPro" id="IPR004089">
    <property type="entry name" value="MCPsignal_dom"/>
</dbReference>
<evidence type="ECO:0000256" key="10">
    <source>
        <dbReference type="ARBA" id="ARBA00029447"/>
    </source>
</evidence>
<keyword evidence="17" id="KW-1185">Reference proteome</keyword>
<dbReference type="InterPro" id="IPR004090">
    <property type="entry name" value="Chemotax_Me-accpt_rcpt"/>
</dbReference>
<evidence type="ECO:0000259" key="15">
    <source>
        <dbReference type="PROSITE" id="PS50885"/>
    </source>
</evidence>
<dbReference type="EMBL" id="JBANEI010000017">
    <property type="protein sequence ID" value="MEI2683843.1"/>
    <property type="molecule type" value="Genomic_DNA"/>
</dbReference>
<keyword evidence="9 11" id="KW-0807">Transducer</keyword>
<comment type="caution">
    <text evidence="16">The sequence shown here is derived from an EMBL/GenBank/DDBJ whole genome shotgun (WGS) entry which is preliminary data.</text>
</comment>
<evidence type="ECO:0000256" key="12">
    <source>
        <dbReference type="SAM" id="MobiDB-lite"/>
    </source>
</evidence>
<dbReference type="SMART" id="SM00304">
    <property type="entry name" value="HAMP"/>
    <property type="match status" value="1"/>
</dbReference>
<evidence type="ECO:0000256" key="3">
    <source>
        <dbReference type="ARBA" id="ARBA00022481"/>
    </source>
</evidence>
<evidence type="ECO:0000256" key="1">
    <source>
        <dbReference type="ARBA" id="ARBA00004429"/>
    </source>
</evidence>
<dbReference type="PROSITE" id="PS50111">
    <property type="entry name" value="CHEMOTAXIS_TRANSDUC_2"/>
    <property type="match status" value="1"/>
</dbReference>
<dbReference type="InterPro" id="IPR003660">
    <property type="entry name" value="HAMP_dom"/>
</dbReference>
<evidence type="ECO:0000256" key="6">
    <source>
        <dbReference type="ARBA" id="ARBA00022692"/>
    </source>
</evidence>
<dbReference type="InterPro" id="IPR003122">
    <property type="entry name" value="Tar_rcpt_lig-bd"/>
</dbReference>
<dbReference type="PANTHER" id="PTHR43531">
    <property type="entry name" value="PROTEIN ICFG"/>
    <property type="match status" value="1"/>
</dbReference>
<feature type="region of interest" description="Disordered" evidence="12">
    <location>
        <begin position="517"/>
        <end position="546"/>
    </location>
</feature>
<dbReference type="PROSITE" id="PS50885">
    <property type="entry name" value="HAMP"/>
    <property type="match status" value="1"/>
</dbReference>
<keyword evidence="3" id="KW-0488">Methylation</keyword>
<dbReference type="RefSeq" id="WP_288499009.1">
    <property type="nucleotide sequence ID" value="NZ_JBANEI010000017.1"/>
</dbReference>
<evidence type="ECO:0000313" key="16">
    <source>
        <dbReference type="EMBL" id="MEI2683843.1"/>
    </source>
</evidence>
<evidence type="ECO:0000256" key="8">
    <source>
        <dbReference type="ARBA" id="ARBA00023136"/>
    </source>
</evidence>
<dbReference type="Pfam" id="PF02203">
    <property type="entry name" value="TarH"/>
    <property type="match status" value="1"/>
</dbReference>
<keyword evidence="6 13" id="KW-0812">Transmembrane</keyword>
<evidence type="ECO:0000256" key="13">
    <source>
        <dbReference type="SAM" id="Phobius"/>
    </source>
</evidence>
<dbReference type="CDD" id="cd06225">
    <property type="entry name" value="HAMP"/>
    <property type="match status" value="1"/>
</dbReference>
<keyword evidence="8 13" id="KW-0472">Membrane</keyword>
<dbReference type="SUPFAM" id="SSF58104">
    <property type="entry name" value="Methyl-accepting chemotaxis protein (MCP) signaling domain"/>
    <property type="match status" value="1"/>
</dbReference>
<sequence length="546" mass="59244">MLKNLKIQSAISLIIGLFALVLLLTTVFSVYNATGNNKNLQRIVVSSVNDRSLRDAAYNISSSFGHINGLMLQQQLGNPASPEMVQTADRILKNARERMDLFMSSPFNTAEEANAANEVKAVFEALYKTAMLKKNYIANPAAYTGSLEDEVQNRNLLREKMATYAGYSDSNDREYLDEAEKDYQQMIALGVTVLIGALLMLFIVRIWLKRTLANRLELTIYSLETIAAGDLSKVVESGASNEIGLMLKALEQMRTSLTATISGIRESVLGIHKNAREISTGNSDLSSRTEEQASALQQTAASMEQIKTTVRQNADNAHTARQLAESASGNARNGGEAMHNLEQIMQQITSSSRQIADINGVIDSIANQTNILALNAAVEAARAGEQGRGFAVVAEEVRNLAKRSAEAAKEINQLINTCVATMDTGSRQVVQASAVMQEIVSSVTQVTEIMGEITSASDEQSAGINQISQAVNEMDLVTQQNAAMVEEAAMASGELEMQSDALENLVSQFVLSDAQQPQTVATSRVAPGRTFKPPVTDNDNDNWETF</sequence>
<feature type="domain" description="Methyl-accepting transducer" evidence="14">
    <location>
        <begin position="267"/>
        <end position="496"/>
    </location>
</feature>
<dbReference type="PRINTS" id="PR00260">
    <property type="entry name" value="CHEMTRNSDUCR"/>
</dbReference>
<evidence type="ECO:0000256" key="9">
    <source>
        <dbReference type="ARBA" id="ARBA00023224"/>
    </source>
</evidence>
<keyword evidence="5" id="KW-0997">Cell inner membrane</keyword>
<comment type="similarity">
    <text evidence="10">Belongs to the methyl-accepting chemotaxis (MCP) protein family.</text>
</comment>
<dbReference type="InterPro" id="IPR051310">
    <property type="entry name" value="MCP_chemotaxis"/>
</dbReference>
<gene>
    <name evidence="16" type="ORF">V8N49_19540</name>
</gene>
<dbReference type="Pfam" id="PF00015">
    <property type="entry name" value="MCPsignal"/>
    <property type="match status" value="1"/>
</dbReference>
<keyword evidence="7 13" id="KW-1133">Transmembrane helix</keyword>
<evidence type="ECO:0000256" key="11">
    <source>
        <dbReference type="PROSITE-ProRule" id="PRU00284"/>
    </source>
</evidence>
<keyword evidence="4" id="KW-0145">Chemotaxis</keyword>
<evidence type="ECO:0000256" key="5">
    <source>
        <dbReference type="ARBA" id="ARBA00022519"/>
    </source>
</evidence>